<keyword evidence="3 6" id="KW-0812">Transmembrane</keyword>
<dbReference type="NCBIfam" id="TIGR03954">
    <property type="entry name" value="integ_memb_HG"/>
    <property type="match status" value="1"/>
</dbReference>
<dbReference type="PROSITE" id="PS51257">
    <property type="entry name" value="PROKAR_LIPOPROTEIN"/>
    <property type="match status" value="1"/>
</dbReference>
<evidence type="ECO:0000313" key="8">
    <source>
        <dbReference type="EMBL" id="KAA1420170.1"/>
    </source>
</evidence>
<keyword evidence="9" id="KW-1185">Reference proteome</keyword>
<keyword evidence="4 6" id="KW-1133">Transmembrane helix</keyword>
<evidence type="ECO:0000256" key="1">
    <source>
        <dbReference type="ARBA" id="ARBA00004651"/>
    </source>
</evidence>
<reference evidence="8 9" key="1">
    <citation type="submission" date="2019-09" db="EMBL/GenBank/DDBJ databases">
        <title>Nocardioides panacisoli sp. nov., isolated from the soil of a ginseng field.</title>
        <authorList>
            <person name="Cho C."/>
        </authorList>
    </citation>
    <scope>NUCLEOTIDE SEQUENCE [LARGE SCALE GENOMIC DNA]</scope>
    <source>
        <strain evidence="8 9">BN130099</strain>
    </source>
</reference>
<feature type="transmembrane region" description="Helical" evidence="6">
    <location>
        <begin position="49"/>
        <end position="66"/>
    </location>
</feature>
<comment type="subcellular location">
    <subcellularLocation>
        <location evidence="1">Cell membrane</location>
        <topology evidence="1">Multi-pass membrane protein</topology>
    </subcellularLocation>
</comment>
<evidence type="ECO:0000259" key="7">
    <source>
        <dbReference type="Pfam" id="PF12823"/>
    </source>
</evidence>
<name>A0A5B1LK45_9ACTN</name>
<dbReference type="Proteomes" id="UP000325003">
    <property type="component" value="Unassembled WGS sequence"/>
</dbReference>
<dbReference type="Pfam" id="PF12823">
    <property type="entry name" value="DUF3817"/>
    <property type="match status" value="1"/>
</dbReference>
<dbReference type="InterPro" id="IPR023845">
    <property type="entry name" value="DUF3817_TM"/>
</dbReference>
<evidence type="ECO:0000256" key="5">
    <source>
        <dbReference type="ARBA" id="ARBA00023136"/>
    </source>
</evidence>
<dbReference type="RefSeq" id="WP_149727594.1">
    <property type="nucleotide sequence ID" value="NZ_VUJV01000002.1"/>
</dbReference>
<sequence>MSGLFKTYRVLALVVGTLLLVGCIGSVLKYLLPEGGTLQTLGEDMWPVWVGHGWIYMIYVVVAFVLTQRAGWALPRFLLMMVAGLIPGLIFWVEHRVATQLRAEHPELAQA</sequence>
<reference evidence="8 9" key="2">
    <citation type="submission" date="2019-09" db="EMBL/GenBank/DDBJ databases">
        <authorList>
            <person name="Jin C."/>
        </authorList>
    </citation>
    <scope>NUCLEOTIDE SEQUENCE [LARGE SCALE GENOMIC DNA]</scope>
    <source>
        <strain evidence="8 9">BN130099</strain>
    </source>
</reference>
<proteinExistence type="predicted"/>
<keyword evidence="5 6" id="KW-0472">Membrane</keyword>
<dbReference type="GO" id="GO:0005886">
    <property type="term" value="C:plasma membrane"/>
    <property type="evidence" value="ECO:0007669"/>
    <property type="project" value="UniProtKB-SubCell"/>
</dbReference>
<feature type="transmembrane region" description="Helical" evidence="6">
    <location>
        <begin position="73"/>
        <end position="93"/>
    </location>
</feature>
<evidence type="ECO:0000313" key="9">
    <source>
        <dbReference type="Proteomes" id="UP000325003"/>
    </source>
</evidence>
<evidence type="ECO:0000256" key="2">
    <source>
        <dbReference type="ARBA" id="ARBA00022475"/>
    </source>
</evidence>
<accession>A0A5B1LK45</accession>
<evidence type="ECO:0000256" key="4">
    <source>
        <dbReference type="ARBA" id="ARBA00022989"/>
    </source>
</evidence>
<dbReference type="PANTHER" id="PTHR40077:SF2">
    <property type="entry name" value="MEMBRANE PROTEIN"/>
    <property type="match status" value="1"/>
</dbReference>
<protein>
    <submittedName>
        <fullName evidence="8">DUF3817 domain-containing protein</fullName>
    </submittedName>
</protein>
<organism evidence="8 9">
    <name type="scientific">Nocardioides humilatus</name>
    <dbReference type="NCBI Taxonomy" id="2607660"/>
    <lineage>
        <taxon>Bacteria</taxon>
        <taxon>Bacillati</taxon>
        <taxon>Actinomycetota</taxon>
        <taxon>Actinomycetes</taxon>
        <taxon>Propionibacteriales</taxon>
        <taxon>Nocardioidaceae</taxon>
        <taxon>Nocardioides</taxon>
    </lineage>
</organism>
<dbReference type="AlphaFoldDB" id="A0A5B1LK45"/>
<feature type="domain" description="DUF3817" evidence="7">
    <location>
        <begin position="6"/>
        <end position="97"/>
    </location>
</feature>
<gene>
    <name evidence="8" type="ORF">F0U44_06995</name>
</gene>
<dbReference type="PANTHER" id="PTHR40077">
    <property type="entry name" value="MEMBRANE PROTEIN-RELATED"/>
    <property type="match status" value="1"/>
</dbReference>
<keyword evidence="2" id="KW-1003">Cell membrane</keyword>
<evidence type="ECO:0000256" key="6">
    <source>
        <dbReference type="SAM" id="Phobius"/>
    </source>
</evidence>
<dbReference type="EMBL" id="VUJV01000002">
    <property type="protein sequence ID" value="KAA1420170.1"/>
    <property type="molecule type" value="Genomic_DNA"/>
</dbReference>
<evidence type="ECO:0000256" key="3">
    <source>
        <dbReference type="ARBA" id="ARBA00022692"/>
    </source>
</evidence>
<comment type="caution">
    <text evidence="8">The sequence shown here is derived from an EMBL/GenBank/DDBJ whole genome shotgun (WGS) entry which is preliminary data.</text>
</comment>